<protein>
    <recommendedName>
        <fullName evidence="4">RxLR effector protein</fullName>
    </recommendedName>
</protein>
<sequence>MKTTVFTSVLLVLLATIVQFTSAESITSTNNTPDTAISPIRRLKGSHKMTKAEAEERGVVLTAPALAAGLKSSVVKVNPAKRTALSGLSLKDRSKTTKIISALVAWALDLPPLSL</sequence>
<reference evidence="2 3" key="1">
    <citation type="submission" date="2024-09" db="EMBL/GenBank/DDBJ databases">
        <title>Genome sequencing and assembly of Phytophthora oleae, isolate VK10A, causative agent of rot of olive drupes.</title>
        <authorList>
            <person name="Conti Taguali S."/>
            <person name="Riolo M."/>
            <person name="La Spada F."/>
            <person name="Cacciola S.O."/>
            <person name="Dionisio G."/>
        </authorList>
    </citation>
    <scope>NUCLEOTIDE SEQUENCE [LARGE SCALE GENOMIC DNA]</scope>
    <source>
        <strain evidence="2 3">VK10A</strain>
    </source>
</reference>
<evidence type="ECO:0008006" key="4">
    <source>
        <dbReference type="Google" id="ProtNLM"/>
    </source>
</evidence>
<feature type="signal peptide" evidence="1">
    <location>
        <begin position="1"/>
        <end position="23"/>
    </location>
</feature>
<dbReference type="EMBL" id="JBIMZQ010000005">
    <property type="protein sequence ID" value="KAL3671311.1"/>
    <property type="molecule type" value="Genomic_DNA"/>
</dbReference>
<organism evidence="2 3">
    <name type="scientific">Phytophthora oleae</name>
    <dbReference type="NCBI Taxonomy" id="2107226"/>
    <lineage>
        <taxon>Eukaryota</taxon>
        <taxon>Sar</taxon>
        <taxon>Stramenopiles</taxon>
        <taxon>Oomycota</taxon>
        <taxon>Peronosporomycetes</taxon>
        <taxon>Peronosporales</taxon>
        <taxon>Peronosporaceae</taxon>
        <taxon>Phytophthora</taxon>
    </lineage>
</organism>
<feature type="chain" id="PRO_5044802162" description="RxLR effector protein" evidence="1">
    <location>
        <begin position="24"/>
        <end position="115"/>
    </location>
</feature>
<dbReference type="AlphaFoldDB" id="A0ABD3FYB6"/>
<keyword evidence="3" id="KW-1185">Reference proteome</keyword>
<keyword evidence="1" id="KW-0732">Signal</keyword>
<proteinExistence type="predicted"/>
<evidence type="ECO:0000313" key="2">
    <source>
        <dbReference type="EMBL" id="KAL3671311.1"/>
    </source>
</evidence>
<evidence type="ECO:0000256" key="1">
    <source>
        <dbReference type="SAM" id="SignalP"/>
    </source>
</evidence>
<accession>A0ABD3FYB6</accession>
<evidence type="ECO:0000313" key="3">
    <source>
        <dbReference type="Proteomes" id="UP001632037"/>
    </source>
</evidence>
<dbReference type="Proteomes" id="UP001632037">
    <property type="component" value="Unassembled WGS sequence"/>
</dbReference>
<name>A0ABD3FYB6_9STRA</name>
<gene>
    <name evidence="2" type="ORF">V7S43_003242</name>
</gene>
<comment type="caution">
    <text evidence="2">The sequence shown here is derived from an EMBL/GenBank/DDBJ whole genome shotgun (WGS) entry which is preliminary data.</text>
</comment>